<organism evidence="3 4">
    <name type="scientific">Pseudomonas kulmbachensis</name>
    <dbReference type="NCBI Taxonomy" id="3043408"/>
    <lineage>
        <taxon>Bacteria</taxon>
        <taxon>Pseudomonadati</taxon>
        <taxon>Pseudomonadota</taxon>
        <taxon>Gammaproteobacteria</taxon>
        <taxon>Pseudomonadales</taxon>
        <taxon>Pseudomonadaceae</taxon>
        <taxon>Pseudomonas</taxon>
    </lineage>
</organism>
<accession>A0ABW7LVN2</accession>
<evidence type="ECO:0000256" key="1">
    <source>
        <dbReference type="ARBA" id="ARBA00023026"/>
    </source>
</evidence>
<evidence type="ECO:0000313" key="3">
    <source>
        <dbReference type="EMBL" id="MFH6565717.1"/>
    </source>
</evidence>
<keyword evidence="1" id="KW-0843">Virulence</keyword>
<dbReference type="RefSeq" id="WP_395246854.1">
    <property type="nucleotide sequence ID" value="NZ_JBINXA010000010.1"/>
</dbReference>
<dbReference type="Proteomes" id="UP001609821">
    <property type="component" value="Unassembled WGS sequence"/>
</dbReference>
<proteinExistence type="predicted"/>
<evidence type="ECO:0000256" key="2">
    <source>
        <dbReference type="SAM" id="MobiDB-lite"/>
    </source>
</evidence>
<protein>
    <submittedName>
        <fullName evidence="3">Tc toxin subunit A</fullName>
    </submittedName>
</protein>
<evidence type="ECO:0000313" key="4">
    <source>
        <dbReference type="Proteomes" id="UP001609821"/>
    </source>
</evidence>
<keyword evidence="4" id="KW-1185">Reference proteome</keyword>
<feature type="region of interest" description="Disordered" evidence="2">
    <location>
        <begin position="1"/>
        <end position="71"/>
    </location>
</feature>
<sequence>MASKKSSGKSETGKGVGKAANKEQVAITGQSFTDPPQDEEPAPEVIVIGDEPPLDDKPAQGDEPAPDLESESDIAARESLVVLHEQLTSLGFSSVFDVVRDGRTEVLTKVKQLSKLVDNGPTEAFYEQAQARAASLTRRYAQLCARGEPALHAVLKLEAPEDRSWMLRSLSSGGNYASWFVQTNSGGFSHPDSAGSLFSPASYLTDLYRAAKPLHPVSNGLQLNQRRPDLGQLTLSDANLNEEVSTLALTLEVLEAGITGDVDEVLRTALYPMNLPYNHASEQILQGMAASKSSPAELWSVLKDYEGQALTRETDLRSWANKMPAAYARDALGMSPELAGIMTEARNTTDASVARYFGYSSFGQMQYSSSLQTALQLPEETIVLALGGGPFYNLSSRDIVPTQTYGARYLNGWSDGTQNPAKPLYWYVGAALGQPVPQPANSPSNSGLYNRNGRAFERLNRIFRLQQHVKQLSFEELDWLICQASDDLSAHPLTQALQALAVYMPLRQRYGMTVDSFGACLHLLNTFHAGGKPSFYSALFGEAELIGSSNIDFQQTTLSQTSLRARASLCQGLKVDDATLTLLAQYLPGLSANGVLPELGLEQISALYRLVAIPRLFGLSVAQALHLWDLLAAPEAVVRALAQPKPNQVAQGVLIRTGYLVDWMHAAQLDPEQLIALTSRRYPAQSTPELQTFIENIYSTLAGRTAAEAADGEVLRAQLARHIGAEFNLKPNIATAVMAWADAAAKDMASTLEGYGLLNFWADIERVCQGITTLDDVSRAVQYAYLLRQFVQVCHWAQLGEQDLQVLMPAGAGQPSALTGALTAPQLTLDVLLLLSRYRSWQRRLTGTVAEARGFILRAAAQDPALTLQVAAKQLSDLHGWDLTQTLVLMNDAVPRNFVALLPLLQKTQFCQRLGLSPTDLQWVGKLTETATVDQATLTLIAAKVIAAARG</sequence>
<name>A0ABW7LVN2_9PSED</name>
<comment type="caution">
    <text evidence="3">The sequence shown here is derived from an EMBL/GenBank/DDBJ whole genome shotgun (WGS) entry which is preliminary data.</text>
</comment>
<reference evidence="3 4" key="1">
    <citation type="submission" date="2024-10" db="EMBL/GenBank/DDBJ databases">
        <title>Aeromonas and Pseudomonas from the Cagarras Archipelago, Rio de Janeiro, Brazil.</title>
        <authorList>
            <person name="Canellas A.L.B."/>
            <person name="Laport M.S."/>
        </authorList>
    </citation>
    <scope>NUCLEOTIDE SEQUENCE [LARGE SCALE GENOMIC DNA]</scope>
    <source>
        <strain evidence="3 4">CPF-4</strain>
    </source>
</reference>
<gene>
    <name evidence="3" type="ORF">ACHMWK_07025</name>
</gene>
<dbReference type="EMBL" id="JBINXB010000006">
    <property type="protein sequence ID" value="MFH6565717.1"/>
    <property type="molecule type" value="Genomic_DNA"/>
</dbReference>
<dbReference type="Pfam" id="PF03538">
    <property type="entry name" value="VRP1"/>
    <property type="match status" value="1"/>
</dbReference>
<dbReference type="InterPro" id="IPR018003">
    <property type="entry name" value="Insecticidal_toxin/plasmid_vir"/>
</dbReference>